<feature type="domain" description="Nephrocystin 3-like N-terminal" evidence="2">
    <location>
        <begin position="107"/>
        <end position="159"/>
    </location>
</feature>
<proteinExistence type="predicted"/>
<organism evidence="3 4">
    <name type="scientific">Tolypocladium ophioglossoides (strain CBS 100239)</name>
    <name type="common">Snaketongue truffleclub</name>
    <name type="synonym">Elaphocordyceps ophioglossoides</name>
    <dbReference type="NCBI Taxonomy" id="1163406"/>
    <lineage>
        <taxon>Eukaryota</taxon>
        <taxon>Fungi</taxon>
        <taxon>Dikarya</taxon>
        <taxon>Ascomycota</taxon>
        <taxon>Pezizomycotina</taxon>
        <taxon>Sordariomycetes</taxon>
        <taxon>Hypocreomycetidae</taxon>
        <taxon>Hypocreales</taxon>
        <taxon>Ophiocordycipitaceae</taxon>
        <taxon>Tolypocladium</taxon>
    </lineage>
</organism>
<dbReference type="PANTHER" id="PTHR10039">
    <property type="entry name" value="AMELOGENIN"/>
    <property type="match status" value="1"/>
</dbReference>
<dbReference type="AlphaFoldDB" id="A0A0L0MX36"/>
<accession>A0A0L0MX36</accession>
<evidence type="ECO:0000313" key="4">
    <source>
        <dbReference type="Proteomes" id="UP000036947"/>
    </source>
</evidence>
<evidence type="ECO:0000259" key="2">
    <source>
        <dbReference type="Pfam" id="PF24883"/>
    </source>
</evidence>
<evidence type="ECO:0000256" key="1">
    <source>
        <dbReference type="ARBA" id="ARBA00022737"/>
    </source>
</evidence>
<sequence length="161" mass="18255">MVARIVQRVMDATQVEKRLSRETDEPRLLGLDFELEKLVISHLVAETIAATKETVSRLESGLLSSEDGEILDWLTPTNYGTQRSDLLGRRQPGAGQWLLESSRFREAGKTILTSVVIDYLTKHFETDPSVRVAYVYCNFRRQDEQAVDHLLASLLKHLVEG</sequence>
<dbReference type="InterPro" id="IPR056884">
    <property type="entry name" value="NPHP3-like_N"/>
</dbReference>
<dbReference type="Pfam" id="PF24883">
    <property type="entry name" value="NPHP3_N"/>
    <property type="match status" value="1"/>
</dbReference>
<dbReference type="EMBL" id="LFRF01000056">
    <property type="protein sequence ID" value="KND86473.1"/>
    <property type="molecule type" value="Genomic_DNA"/>
</dbReference>
<keyword evidence="4" id="KW-1185">Reference proteome</keyword>
<dbReference type="OrthoDB" id="20872at2759"/>
<protein>
    <recommendedName>
        <fullName evidence="2">Nephrocystin 3-like N-terminal domain-containing protein</fullName>
    </recommendedName>
</protein>
<dbReference type="Proteomes" id="UP000036947">
    <property type="component" value="Unassembled WGS sequence"/>
</dbReference>
<comment type="caution">
    <text evidence="3">The sequence shown here is derived from an EMBL/GenBank/DDBJ whole genome shotgun (WGS) entry which is preliminary data.</text>
</comment>
<gene>
    <name evidence="3" type="ORF">TOPH_08884</name>
</gene>
<evidence type="ECO:0000313" key="3">
    <source>
        <dbReference type="EMBL" id="KND86473.1"/>
    </source>
</evidence>
<reference evidence="3 4" key="1">
    <citation type="journal article" date="2015" name="BMC Genomics">
        <title>The genome of the truffle-parasite Tolypocladium ophioglossoides and the evolution of antifungal peptaibiotics.</title>
        <authorList>
            <person name="Quandt C.A."/>
            <person name="Bushley K.E."/>
            <person name="Spatafora J.W."/>
        </authorList>
    </citation>
    <scope>NUCLEOTIDE SEQUENCE [LARGE SCALE GENOMIC DNA]</scope>
    <source>
        <strain evidence="3 4">CBS 100239</strain>
    </source>
</reference>
<dbReference type="PANTHER" id="PTHR10039:SF15">
    <property type="entry name" value="NACHT DOMAIN-CONTAINING PROTEIN"/>
    <property type="match status" value="1"/>
</dbReference>
<dbReference type="STRING" id="1163406.A0A0L0MX36"/>
<keyword evidence="1" id="KW-0677">Repeat</keyword>
<name>A0A0L0MX36_TOLOC</name>